<dbReference type="Gene3D" id="3.40.50.2000">
    <property type="entry name" value="Glycogen Phosphorylase B"/>
    <property type="match status" value="1"/>
</dbReference>
<dbReference type="Pfam" id="PF04413">
    <property type="entry name" value="Glycos_transf_N"/>
    <property type="match status" value="1"/>
</dbReference>
<dbReference type="InterPro" id="IPR039901">
    <property type="entry name" value="Kdotransferase"/>
</dbReference>
<comment type="similarity">
    <text evidence="9">Belongs to the glycosyltransferase group 1 family.</text>
</comment>
<gene>
    <name evidence="11" type="primary">kdtA</name>
    <name evidence="11" type="ORF">METESE_32470</name>
</gene>
<feature type="site" description="Transition state stabilizer" evidence="8">
    <location>
        <position position="202"/>
    </location>
</feature>
<proteinExistence type="inferred from homology"/>
<evidence type="ECO:0000256" key="7">
    <source>
        <dbReference type="PIRSR" id="PIRSR639901-1"/>
    </source>
</evidence>
<dbReference type="GO" id="GO:0005886">
    <property type="term" value="C:plasma membrane"/>
    <property type="evidence" value="ECO:0007669"/>
    <property type="project" value="UniProtKB-SubCell"/>
</dbReference>
<evidence type="ECO:0000256" key="5">
    <source>
        <dbReference type="ARBA" id="ARBA00031445"/>
    </source>
</evidence>
<dbReference type="KEGG" id="msea:METESE_32470"/>
<dbReference type="EMBL" id="AP027081">
    <property type="protein sequence ID" value="BDU78289.1"/>
    <property type="molecule type" value="Genomic_DNA"/>
</dbReference>
<keyword evidence="9" id="KW-1003">Cell membrane</keyword>
<dbReference type="Proteomes" id="UP001228113">
    <property type="component" value="Chromosome"/>
</dbReference>
<name>A0AA48KDG6_9BACT</name>
<protein>
    <recommendedName>
        <fullName evidence="3 9">3-deoxy-D-manno-octulosonic acid transferase</fullName>
        <shortName evidence="9">Kdo transferase</shortName>
        <ecNumber evidence="2 9">2.4.99.12</ecNumber>
    </recommendedName>
    <alternativeName>
        <fullName evidence="5 9">Lipid IV(A) 3-deoxy-D-manno-octulosonic acid transferase</fullName>
    </alternativeName>
</protein>
<dbReference type="RefSeq" id="WP_316410659.1">
    <property type="nucleotide sequence ID" value="NZ_AP027081.1"/>
</dbReference>
<dbReference type="InterPro" id="IPR007507">
    <property type="entry name" value="Glycos_transf_N"/>
</dbReference>
<comment type="pathway">
    <text evidence="1 9">Bacterial outer membrane biogenesis; LPS core biosynthesis.</text>
</comment>
<feature type="domain" description="3-deoxy-D-manno-octulosonic-acid transferase N-terminal" evidence="10">
    <location>
        <begin position="33"/>
        <end position="204"/>
    </location>
</feature>
<dbReference type="Gene3D" id="3.40.50.11720">
    <property type="entry name" value="3-Deoxy-D-manno-octulosonic-acid transferase, N-terminal domain"/>
    <property type="match status" value="1"/>
</dbReference>
<dbReference type="GO" id="GO:0043842">
    <property type="term" value="F:Kdo transferase activity"/>
    <property type="evidence" value="ECO:0007669"/>
    <property type="project" value="UniProtKB-EC"/>
</dbReference>
<dbReference type="EC" id="2.4.99.12" evidence="2 9"/>
<dbReference type="PANTHER" id="PTHR42755:SF1">
    <property type="entry name" value="3-DEOXY-D-MANNO-OCTULOSONIC ACID TRANSFERASE, MITOCHONDRIAL-RELATED"/>
    <property type="match status" value="1"/>
</dbReference>
<evidence type="ECO:0000259" key="10">
    <source>
        <dbReference type="Pfam" id="PF04413"/>
    </source>
</evidence>
<dbReference type="PANTHER" id="PTHR42755">
    <property type="entry name" value="3-DEOXY-MANNO-OCTULOSONATE CYTIDYLYLTRANSFERASE"/>
    <property type="match status" value="1"/>
</dbReference>
<evidence type="ECO:0000256" key="3">
    <source>
        <dbReference type="ARBA" id="ARBA00019077"/>
    </source>
</evidence>
<keyword evidence="9" id="KW-0472">Membrane</keyword>
<evidence type="ECO:0000256" key="4">
    <source>
        <dbReference type="ARBA" id="ARBA00022679"/>
    </source>
</evidence>
<keyword evidence="12" id="KW-1185">Reference proteome</keyword>
<organism evidence="11 12">
    <name type="scientific">Mesoterricola sediminis</name>
    <dbReference type="NCBI Taxonomy" id="2927980"/>
    <lineage>
        <taxon>Bacteria</taxon>
        <taxon>Pseudomonadati</taxon>
        <taxon>Acidobacteriota</taxon>
        <taxon>Holophagae</taxon>
        <taxon>Holophagales</taxon>
        <taxon>Holophagaceae</taxon>
        <taxon>Mesoterricola</taxon>
    </lineage>
</organism>
<comment type="catalytic activity">
    <reaction evidence="6 9">
        <text>lipid IVA (E. coli) + CMP-3-deoxy-beta-D-manno-octulosonate = alpha-Kdo-(2-&gt;6)-lipid IVA (E. coli) + CMP + H(+)</text>
        <dbReference type="Rhea" id="RHEA:28066"/>
        <dbReference type="ChEBI" id="CHEBI:15378"/>
        <dbReference type="ChEBI" id="CHEBI:58603"/>
        <dbReference type="ChEBI" id="CHEBI:60364"/>
        <dbReference type="ChEBI" id="CHEBI:60377"/>
        <dbReference type="ChEBI" id="CHEBI:85987"/>
        <dbReference type="EC" id="2.4.99.12"/>
    </reaction>
</comment>
<feature type="active site" description="Proton acceptor" evidence="7">
    <location>
        <position position="56"/>
    </location>
</feature>
<evidence type="ECO:0000256" key="9">
    <source>
        <dbReference type="RuleBase" id="RU365103"/>
    </source>
</evidence>
<evidence type="ECO:0000313" key="12">
    <source>
        <dbReference type="Proteomes" id="UP001228113"/>
    </source>
</evidence>
<keyword evidence="4 9" id="KW-0808">Transferase</keyword>
<comment type="function">
    <text evidence="9">Involved in lipopolysaccharide (LPS) biosynthesis. Catalyzes the transfer of 3-deoxy-D-manno-octulosonate (Kdo) residue(s) from CMP-Kdo to lipid IV(A), the tetraacyldisaccharide-1,4'-bisphosphate precursor of lipid A.</text>
</comment>
<evidence type="ECO:0000256" key="8">
    <source>
        <dbReference type="PIRSR" id="PIRSR639901-2"/>
    </source>
</evidence>
<feature type="site" description="Transition state stabilizer" evidence="8">
    <location>
        <position position="129"/>
    </location>
</feature>
<accession>A0AA48KDG6</accession>
<sequence>MDWVDSSYLVAVSLAGAVARALKRGLPPDWRLRLEASPCEDLAQGWIWVHAVSVGELLLAEGLLGILRDAGHRLHVTTGTANGLALLERRLPGWDRGTGRVTGGAFPLDDPRGLAPFLRVPPGAFVCLETEIWPNLLRELEARGIPRCIVNGRLTPRSLARGGRWLGRAASRLTLVAARDAASAEAWRTLGAPRVDLGGNLKADLPEPRPLHAGWTLLREAWAADPVLVAGNTVEGEEAALLDLWTGLRAAWPGLRLILAPRQPRRFQEVAGLLAGQPFRRASEPWPGDARAWADTGILLADTLGELASAYREGTLALVGGGWGWHGGHNPLEPVRFGLPTLIGPGFANFEDLVVPLREAGLVEVLPLDGLAGRIGALLAATPLRPALAGKPVPYPEALTGTLGKTAALLKNCLPPAR</sequence>
<comment type="subcellular location">
    <subcellularLocation>
        <location evidence="9">Cell membrane</location>
    </subcellularLocation>
</comment>
<dbReference type="AlphaFoldDB" id="A0AA48KDG6"/>
<dbReference type="InterPro" id="IPR038107">
    <property type="entry name" value="Glycos_transf_N_sf"/>
</dbReference>
<evidence type="ECO:0000313" key="11">
    <source>
        <dbReference type="EMBL" id="BDU78289.1"/>
    </source>
</evidence>
<dbReference type="GO" id="GO:0009244">
    <property type="term" value="P:lipopolysaccharide core region biosynthetic process"/>
    <property type="evidence" value="ECO:0007669"/>
    <property type="project" value="UniProtKB-UniRule"/>
</dbReference>
<dbReference type="GO" id="GO:0009245">
    <property type="term" value="P:lipid A biosynthetic process"/>
    <property type="evidence" value="ECO:0007669"/>
    <property type="project" value="TreeGrafter"/>
</dbReference>
<evidence type="ECO:0000256" key="1">
    <source>
        <dbReference type="ARBA" id="ARBA00004713"/>
    </source>
</evidence>
<keyword evidence="9" id="KW-0448">Lipopolysaccharide biosynthesis</keyword>
<evidence type="ECO:0000256" key="2">
    <source>
        <dbReference type="ARBA" id="ARBA00012621"/>
    </source>
</evidence>
<evidence type="ECO:0000256" key="6">
    <source>
        <dbReference type="ARBA" id="ARBA00049183"/>
    </source>
</evidence>
<reference evidence="11" key="1">
    <citation type="journal article" date="2023" name="Int. J. Syst. Evol. Microbiol.">
        <title>Mesoterricola silvestris gen. nov., sp. nov., Mesoterricola sediminis sp. nov., Geothrix oryzae sp. nov., Geothrix edaphica sp. nov., Geothrix rubra sp. nov., and Geothrix limicola sp. nov., six novel members of Acidobacteriota isolated from soils.</title>
        <authorList>
            <person name="Itoh H."/>
            <person name="Sugisawa Y."/>
            <person name="Mise K."/>
            <person name="Xu Z."/>
            <person name="Kuniyasu M."/>
            <person name="Ushijima N."/>
            <person name="Kawano K."/>
            <person name="Kobayashi E."/>
            <person name="Shiratori Y."/>
            <person name="Masuda Y."/>
            <person name="Senoo K."/>
        </authorList>
    </citation>
    <scope>NUCLEOTIDE SEQUENCE</scope>
    <source>
        <strain evidence="11">W786</strain>
    </source>
</reference>